<proteinExistence type="predicted"/>
<evidence type="ECO:0000313" key="1">
    <source>
        <dbReference type="EMBL" id="JAH17182.1"/>
    </source>
</evidence>
<accession>A0A0E9QKY7</accession>
<sequence>MASACFSRWQTSTLTAAMAYRLAFRYEALTTRNFRLIYLTQPS</sequence>
<dbReference type="AlphaFoldDB" id="A0A0E9QKY7"/>
<name>A0A0E9QKY7_ANGAN</name>
<reference evidence="1" key="2">
    <citation type="journal article" date="2015" name="Fish Shellfish Immunol.">
        <title>Early steps in the European eel (Anguilla anguilla)-Vibrio vulnificus interaction in the gills: Role of the RtxA13 toxin.</title>
        <authorList>
            <person name="Callol A."/>
            <person name="Pajuelo D."/>
            <person name="Ebbesson L."/>
            <person name="Teles M."/>
            <person name="MacKenzie S."/>
            <person name="Amaro C."/>
        </authorList>
    </citation>
    <scope>NUCLEOTIDE SEQUENCE</scope>
</reference>
<reference evidence="1" key="1">
    <citation type="submission" date="2014-11" db="EMBL/GenBank/DDBJ databases">
        <authorList>
            <person name="Amaro Gonzalez C."/>
        </authorList>
    </citation>
    <scope>NUCLEOTIDE SEQUENCE</scope>
</reference>
<organism evidence="1">
    <name type="scientific">Anguilla anguilla</name>
    <name type="common">European freshwater eel</name>
    <name type="synonym">Muraena anguilla</name>
    <dbReference type="NCBI Taxonomy" id="7936"/>
    <lineage>
        <taxon>Eukaryota</taxon>
        <taxon>Metazoa</taxon>
        <taxon>Chordata</taxon>
        <taxon>Craniata</taxon>
        <taxon>Vertebrata</taxon>
        <taxon>Euteleostomi</taxon>
        <taxon>Actinopterygii</taxon>
        <taxon>Neopterygii</taxon>
        <taxon>Teleostei</taxon>
        <taxon>Anguilliformes</taxon>
        <taxon>Anguillidae</taxon>
        <taxon>Anguilla</taxon>
    </lineage>
</organism>
<protein>
    <submittedName>
        <fullName evidence="1">Uncharacterized protein</fullName>
    </submittedName>
</protein>
<dbReference type="EMBL" id="GBXM01091395">
    <property type="protein sequence ID" value="JAH17182.1"/>
    <property type="molecule type" value="Transcribed_RNA"/>
</dbReference>